<protein>
    <submittedName>
        <fullName evidence="1">Uncharacterized protein</fullName>
    </submittedName>
</protein>
<evidence type="ECO:0000313" key="1">
    <source>
        <dbReference type="EMBL" id="GMI30675.1"/>
    </source>
</evidence>
<gene>
    <name evidence="1" type="ORF">TrCOL_g2246</name>
</gene>
<organism evidence="1 2">
    <name type="scientific">Triparma columacea</name>
    <dbReference type="NCBI Taxonomy" id="722753"/>
    <lineage>
        <taxon>Eukaryota</taxon>
        <taxon>Sar</taxon>
        <taxon>Stramenopiles</taxon>
        <taxon>Ochrophyta</taxon>
        <taxon>Bolidophyceae</taxon>
        <taxon>Parmales</taxon>
        <taxon>Triparmaceae</taxon>
        <taxon>Triparma</taxon>
    </lineage>
</organism>
<dbReference type="AlphaFoldDB" id="A0A9W7G3E7"/>
<dbReference type="EMBL" id="BRYA01000001">
    <property type="protein sequence ID" value="GMI30675.1"/>
    <property type="molecule type" value="Genomic_DNA"/>
</dbReference>
<proteinExistence type="predicted"/>
<keyword evidence="2" id="KW-1185">Reference proteome</keyword>
<name>A0A9W7G3E7_9STRA</name>
<dbReference type="Proteomes" id="UP001165065">
    <property type="component" value="Unassembled WGS sequence"/>
</dbReference>
<reference evidence="2" key="1">
    <citation type="journal article" date="2023" name="Commun. Biol.">
        <title>Genome analysis of Parmales, the sister group of diatoms, reveals the evolutionary specialization of diatoms from phago-mixotrophs to photoautotrophs.</title>
        <authorList>
            <person name="Ban H."/>
            <person name="Sato S."/>
            <person name="Yoshikawa S."/>
            <person name="Yamada K."/>
            <person name="Nakamura Y."/>
            <person name="Ichinomiya M."/>
            <person name="Sato N."/>
            <person name="Blanc-Mathieu R."/>
            <person name="Endo H."/>
            <person name="Kuwata A."/>
            <person name="Ogata H."/>
        </authorList>
    </citation>
    <scope>NUCLEOTIDE SEQUENCE [LARGE SCALE GENOMIC DNA]</scope>
</reference>
<dbReference type="OrthoDB" id="198303at2759"/>
<evidence type="ECO:0000313" key="2">
    <source>
        <dbReference type="Proteomes" id="UP001165065"/>
    </source>
</evidence>
<accession>A0A9W7G3E7</accession>
<comment type="caution">
    <text evidence="1">The sequence shown here is derived from an EMBL/GenBank/DDBJ whole genome shotgun (WGS) entry which is preliminary data.</text>
</comment>
<sequence length="124" mass="13732">MASGYDPKKSRVSDDTLADFFRSQLTGDLQEIPGIGPAAAKCLAEGDDDDKITNSFQLIGKFLSLKGPDSGDHKVESVEHMEKFWYWLQERGIKAHRSAIVNAIAEKMNTMMPGIYDADAYDSD</sequence>